<accession>A0A8C2RP74</accession>
<organism evidence="1">
    <name type="scientific">Capra hircus</name>
    <name type="common">Goat</name>
    <dbReference type="NCBI Taxonomy" id="9925"/>
    <lineage>
        <taxon>Eukaryota</taxon>
        <taxon>Metazoa</taxon>
        <taxon>Chordata</taxon>
        <taxon>Craniata</taxon>
        <taxon>Vertebrata</taxon>
        <taxon>Euteleostomi</taxon>
        <taxon>Mammalia</taxon>
        <taxon>Eutheria</taxon>
        <taxon>Laurasiatheria</taxon>
        <taxon>Artiodactyla</taxon>
        <taxon>Ruminantia</taxon>
        <taxon>Pecora</taxon>
        <taxon>Bovidae</taxon>
        <taxon>Caprinae</taxon>
        <taxon>Capra</taxon>
    </lineage>
</organism>
<proteinExistence type="predicted"/>
<reference evidence="1" key="1">
    <citation type="submission" date="2019-03" db="EMBL/GenBank/DDBJ databases">
        <title>Genome sequencing and reference-guided assembly of Black Bengal Goat (Capra hircus).</title>
        <authorList>
            <person name="Siddiki A.Z."/>
            <person name="Baten A."/>
            <person name="Billah M."/>
            <person name="Alam M.A.U."/>
            <person name="Shawrob K.S.M."/>
            <person name="Saha S."/>
            <person name="Chowdhury M."/>
            <person name="Rahman A.H."/>
            <person name="Stear M."/>
            <person name="Miah G."/>
            <person name="Das G.B."/>
            <person name="Hossain M.M."/>
            <person name="Kumkum M."/>
            <person name="Islam M.S."/>
            <person name="Mollah A.M."/>
            <person name="Ahsan A."/>
            <person name="Tusar F."/>
            <person name="Khan M.K.I."/>
        </authorList>
    </citation>
    <scope>NUCLEOTIDE SEQUENCE [LARGE SCALE GENOMIC DNA]</scope>
</reference>
<dbReference type="Ensembl" id="ENSCHIT00010044020.1">
    <property type="protein sequence ID" value="ENSCHIP00010031271.1"/>
    <property type="gene ID" value="ENSCHIG00010023231.1"/>
</dbReference>
<dbReference type="AlphaFoldDB" id="A0A8C2RP74"/>
<evidence type="ECO:0000313" key="1">
    <source>
        <dbReference type="Ensembl" id="ENSCHIP00010031271.1"/>
    </source>
</evidence>
<protein>
    <submittedName>
        <fullName evidence="1">Uncharacterized protein</fullName>
    </submittedName>
</protein>
<sequence>MSPTPPLFSLPEARTRFTKSTREALNSKNIKPLLNTFSQLPGSENEKKCTLDQAFRGVLEEEIVFVRHLHLLYCWEMFWTVFLWISVTQYSLLWKEMLLPGNQIHSILLGKIIYCVCAMISYEDYQNPRIQSSVDEFNSFWPGFSLYLRNQVLTCRVNLIWKMSLFSIPMSRKAPWVRSTQSHIPIKNT</sequence>
<name>A0A8C2RP74_CAPHI</name>
<reference evidence="1" key="2">
    <citation type="submission" date="2025-08" db="UniProtKB">
        <authorList>
            <consortium name="Ensembl"/>
        </authorList>
    </citation>
    <scope>IDENTIFICATION</scope>
</reference>